<dbReference type="OrthoDB" id="2139606at2759"/>
<evidence type="ECO:0000256" key="11">
    <source>
        <dbReference type="RuleBase" id="RU363063"/>
    </source>
</evidence>
<dbReference type="FunCoup" id="A0A6J0BB70">
    <property type="interactions" value="62"/>
</dbReference>
<protein>
    <recommendedName>
        <fullName evidence="11">Hexosyltransferase</fullName>
        <ecNumber evidence="11">2.4.1.-</ecNumber>
    </recommendedName>
</protein>
<comment type="similarity">
    <text evidence="2 11">Belongs to the glycosyltransferase 31 family.</text>
</comment>
<dbReference type="PANTHER" id="PTHR11214:SF235">
    <property type="entry name" value="HEXOSYLTRANSFERASE"/>
    <property type="match status" value="1"/>
</dbReference>
<dbReference type="Proteomes" id="UP000829291">
    <property type="component" value="Chromosome 6"/>
</dbReference>
<dbReference type="GO" id="GO:0006493">
    <property type="term" value="P:protein O-linked glycosylation"/>
    <property type="evidence" value="ECO:0007669"/>
    <property type="project" value="TreeGrafter"/>
</dbReference>
<dbReference type="KEGG" id="nlo:107218214"/>
<evidence type="ECO:0000256" key="1">
    <source>
        <dbReference type="ARBA" id="ARBA00004323"/>
    </source>
</evidence>
<evidence type="ECO:0000256" key="8">
    <source>
        <dbReference type="ARBA" id="ARBA00023034"/>
    </source>
</evidence>
<dbReference type="RefSeq" id="XP_015511501.1">
    <property type="nucleotide sequence ID" value="XM_015656015.2"/>
</dbReference>
<name>A0A6J0BB70_NEOLC</name>
<keyword evidence="12" id="KW-1185">Reference proteome</keyword>
<dbReference type="Pfam" id="PF01762">
    <property type="entry name" value="Galactosyl_T"/>
    <property type="match status" value="1"/>
</dbReference>
<dbReference type="PANTHER" id="PTHR11214">
    <property type="entry name" value="BETA-1,3-N-ACETYLGLUCOSAMINYLTRANSFERASE"/>
    <property type="match status" value="1"/>
</dbReference>
<evidence type="ECO:0000256" key="2">
    <source>
        <dbReference type="ARBA" id="ARBA00008661"/>
    </source>
</evidence>
<gene>
    <name evidence="13" type="primary">LOC107218214</name>
</gene>
<evidence type="ECO:0000256" key="7">
    <source>
        <dbReference type="ARBA" id="ARBA00022989"/>
    </source>
</evidence>
<reference evidence="13" key="1">
    <citation type="submission" date="2025-08" db="UniProtKB">
        <authorList>
            <consortium name="RefSeq"/>
        </authorList>
    </citation>
    <scope>IDENTIFICATION</scope>
    <source>
        <tissue evidence="13">Thorax and Abdomen</tissue>
    </source>
</reference>
<evidence type="ECO:0000256" key="10">
    <source>
        <dbReference type="ARBA" id="ARBA00023180"/>
    </source>
</evidence>
<dbReference type="Gene3D" id="3.90.550.50">
    <property type="match status" value="1"/>
</dbReference>
<dbReference type="InterPro" id="IPR002659">
    <property type="entry name" value="Glyco_trans_31"/>
</dbReference>
<evidence type="ECO:0000256" key="3">
    <source>
        <dbReference type="ARBA" id="ARBA00022676"/>
    </source>
</evidence>
<dbReference type="AlphaFoldDB" id="A0A6J0BB70"/>
<evidence type="ECO:0000256" key="4">
    <source>
        <dbReference type="ARBA" id="ARBA00022679"/>
    </source>
</evidence>
<keyword evidence="4" id="KW-0808">Transferase</keyword>
<dbReference type="GeneID" id="107218214"/>
<evidence type="ECO:0000256" key="9">
    <source>
        <dbReference type="ARBA" id="ARBA00023136"/>
    </source>
</evidence>
<evidence type="ECO:0000313" key="12">
    <source>
        <dbReference type="Proteomes" id="UP000829291"/>
    </source>
</evidence>
<proteinExistence type="inferred from homology"/>
<evidence type="ECO:0000256" key="5">
    <source>
        <dbReference type="ARBA" id="ARBA00022692"/>
    </source>
</evidence>
<dbReference type="FunFam" id="3.90.550.50:FF:000001">
    <property type="entry name" value="Hexosyltransferase"/>
    <property type="match status" value="1"/>
</dbReference>
<sequence>MYIRRGVPYVIFWTLIVVFFYITFKQFSVVRKSSPVYFRKINSSQIDRGNLLNLNPFRYVINTDCDTSFLVWVVTSYAADVSARSALRRAYSESELEELGVRRIFLLALLHDDVQNKTHVTQNAILDEARRYNDIIQGNFIEAYKNLTYKHVMGLKWATQYCKNASYIMKMDHDIVVDLYKIIDVIKAASIPHNIVMGYVLRNMSPIREPMNKWYVTRDEYIADFYPDFLSGWLYVTTLKTAKDLVDVAQIYPKYFWIDDLFLTGIIREELGVKFHDIHEIYTTNNEYLNCCLKARTKKFKCDFAVGPNGGDTELQVRFKDFAKYCRSNCFPRSKKFSVTNTCIVAWHDPNLGRGVAQVSPLQLNVV</sequence>
<evidence type="ECO:0000313" key="13">
    <source>
        <dbReference type="RefSeq" id="XP_015511501.1"/>
    </source>
</evidence>
<keyword evidence="6 11" id="KW-0735">Signal-anchor</keyword>
<dbReference type="InParanoid" id="A0A6J0BB70"/>
<feature type="transmembrane region" description="Helical" evidence="11">
    <location>
        <begin position="6"/>
        <end position="24"/>
    </location>
</feature>
<comment type="subcellular location">
    <subcellularLocation>
        <location evidence="1 11">Golgi apparatus membrane</location>
        <topology evidence="1 11">Single-pass type II membrane protein</topology>
    </subcellularLocation>
</comment>
<dbReference type="EC" id="2.4.1.-" evidence="11"/>
<accession>A0A6J0BB70</accession>
<keyword evidence="5 11" id="KW-0812">Transmembrane</keyword>
<keyword evidence="10" id="KW-0325">Glycoprotein</keyword>
<keyword evidence="9 11" id="KW-0472">Membrane</keyword>
<evidence type="ECO:0000256" key="6">
    <source>
        <dbReference type="ARBA" id="ARBA00022968"/>
    </source>
</evidence>
<dbReference type="GO" id="GO:0016758">
    <property type="term" value="F:hexosyltransferase activity"/>
    <property type="evidence" value="ECO:0007669"/>
    <property type="project" value="InterPro"/>
</dbReference>
<keyword evidence="7 11" id="KW-1133">Transmembrane helix</keyword>
<keyword evidence="8 11" id="KW-0333">Golgi apparatus</keyword>
<keyword evidence="3 11" id="KW-0328">Glycosyltransferase</keyword>
<dbReference type="GO" id="GO:0000139">
    <property type="term" value="C:Golgi membrane"/>
    <property type="evidence" value="ECO:0007669"/>
    <property type="project" value="UniProtKB-SubCell"/>
</dbReference>
<organism evidence="13">
    <name type="scientific">Neodiprion lecontei</name>
    <name type="common">Redheaded pine sawfly</name>
    <dbReference type="NCBI Taxonomy" id="441921"/>
    <lineage>
        <taxon>Eukaryota</taxon>
        <taxon>Metazoa</taxon>
        <taxon>Ecdysozoa</taxon>
        <taxon>Arthropoda</taxon>
        <taxon>Hexapoda</taxon>
        <taxon>Insecta</taxon>
        <taxon>Pterygota</taxon>
        <taxon>Neoptera</taxon>
        <taxon>Endopterygota</taxon>
        <taxon>Hymenoptera</taxon>
        <taxon>Tenthredinoidea</taxon>
        <taxon>Diprionidae</taxon>
        <taxon>Diprioninae</taxon>
        <taxon>Neodiprion</taxon>
    </lineage>
</organism>